<evidence type="ECO:0000259" key="2">
    <source>
        <dbReference type="PROSITE" id="PS50801"/>
    </source>
</evidence>
<dbReference type="InterPro" id="IPR036513">
    <property type="entry name" value="STAS_dom_sf"/>
</dbReference>
<dbReference type="STRING" id="39692.BST38_05500"/>
<dbReference type="GO" id="GO:0043856">
    <property type="term" value="F:anti-sigma factor antagonist activity"/>
    <property type="evidence" value="ECO:0007669"/>
    <property type="project" value="TreeGrafter"/>
</dbReference>
<accession>A0A375YFC1</accession>
<dbReference type="RefSeq" id="WP_083142244.1">
    <property type="nucleotide sequence ID" value="NZ_UEGS01000001.1"/>
</dbReference>
<proteinExistence type="predicted"/>
<dbReference type="PANTHER" id="PTHR33495">
    <property type="entry name" value="ANTI-SIGMA FACTOR ANTAGONIST TM_1081-RELATED-RELATED"/>
    <property type="match status" value="1"/>
</dbReference>
<keyword evidence="4" id="KW-1185">Reference proteome</keyword>
<evidence type="ECO:0000256" key="1">
    <source>
        <dbReference type="SAM" id="MobiDB-lite"/>
    </source>
</evidence>
<gene>
    <name evidence="3" type="ORF">MPP7335_01541</name>
</gene>
<protein>
    <submittedName>
        <fullName evidence="3">Anti-anti-sigma factor [Saccharomonospora viridis DSM]</fullName>
    </submittedName>
</protein>
<feature type="region of interest" description="Disordered" evidence="1">
    <location>
        <begin position="1"/>
        <end position="21"/>
    </location>
</feature>
<organism evidence="3 4">
    <name type="scientific">Mycolicibacterium parafortuitum</name>
    <name type="common">Mycobacterium parafortuitum</name>
    <dbReference type="NCBI Taxonomy" id="39692"/>
    <lineage>
        <taxon>Bacteria</taxon>
        <taxon>Bacillati</taxon>
        <taxon>Actinomycetota</taxon>
        <taxon>Actinomycetes</taxon>
        <taxon>Mycobacteriales</taxon>
        <taxon>Mycobacteriaceae</taxon>
        <taxon>Mycolicibacterium</taxon>
    </lineage>
</organism>
<dbReference type="Gene3D" id="3.30.750.24">
    <property type="entry name" value="STAS domain"/>
    <property type="match status" value="1"/>
</dbReference>
<dbReference type="CDD" id="cd07043">
    <property type="entry name" value="STAS_anti-anti-sigma_factors"/>
    <property type="match status" value="1"/>
</dbReference>
<evidence type="ECO:0000313" key="4">
    <source>
        <dbReference type="Proteomes" id="UP000252008"/>
    </source>
</evidence>
<dbReference type="Pfam" id="PF01740">
    <property type="entry name" value="STAS"/>
    <property type="match status" value="1"/>
</dbReference>
<dbReference type="EMBL" id="UEGS01000001">
    <property type="protein sequence ID" value="SRX79803.1"/>
    <property type="molecule type" value="Genomic_DNA"/>
</dbReference>
<sequence length="157" mass="17355">MSVYETSASGPPLPTGTQRVFRPDPTSFELREEHHRATLSACELPPTTVLVTIHGEIDATNSMALASYIEKRIGDARKLIVDLQTVEFFAASGFAALSNINVVCARRGVRWRLLAGPHVRRLLTICDPDRELPVAKASAKYSRTRPSNRKLLVSGYH</sequence>
<dbReference type="InterPro" id="IPR002645">
    <property type="entry name" value="STAS_dom"/>
</dbReference>
<evidence type="ECO:0000313" key="3">
    <source>
        <dbReference type="EMBL" id="SRX79803.1"/>
    </source>
</evidence>
<dbReference type="AlphaFoldDB" id="A0A375YFC1"/>
<reference evidence="3 4" key="1">
    <citation type="submission" date="2018-05" db="EMBL/GenBank/DDBJ databases">
        <authorList>
            <consortium name="IHU Genomes"/>
        </authorList>
    </citation>
    <scope>NUCLEOTIDE SEQUENCE [LARGE SCALE GENOMIC DNA]</scope>
    <source>
        <strain evidence="3 4">P7335</strain>
    </source>
</reference>
<dbReference type="Proteomes" id="UP000252008">
    <property type="component" value="Unassembled WGS sequence"/>
</dbReference>
<dbReference type="PROSITE" id="PS50801">
    <property type="entry name" value="STAS"/>
    <property type="match status" value="1"/>
</dbReference>
<name>A0A375YFC1_MYCPF</name>
<dbReference type="SUPFAM" id="SSF52091">
    <property type="entry name" value="SpoIIaa-like"/>
    <property type="match status" value="1"/>
</dbReference>
<feature type="domain" description="STAS" evidence="2">
    <location>
        <begin position="46"/>
        <end position="113"/>
    </location>
</feature>